<organism evidence="3 4">
    <name type="scientific">Candidatus Faecenecus gallistercoris</name>
    <dbReference type="NCBI Taxonomy" id="2840793"/>
    <lineage>
        <taxon>Bacteria</taxon>
        <taxon>Bacillati</taxon>
        <taxon>Bacillota</taxon>
        <taxon>Bacillota incertae sedis</taxon>
        <taxon>Candidatus Faecenecus</taxon>
    </lineage>
</organism>
<dbReference type="Proteomes" id="UP000886725">
    <property type="component" value="Unassembled WGS sequence"/>
</dbReference>
<dbReference type="Gene3D" id="1.10.3210.10">
    <property type="entry name" value="Hypothetical protein af1432"/>
    <property type="match status" value="1"/>
</dbReference>
<dbReference type="AlphaFoldDB" id="A0A9D0YZD1"/>
<evidence type="ECO:0000256" key="1">
    <source>
        <dbReference type="ARBA" id="ARBA00022801"/>
    </source>
</evidence>
<gene>
    <name evidence="3" type="ORF">IAC85_04545</name>
</gene>
<dbReference type="PANTHER" id="PTHR35795">
    <property type="entry name" value="SLR1885 PROTEIN"/>
    <property type="match status" value="1"/>
</dbReference>
<dbReference type="CDD" id="cd00077">
    <property type="entry name" value="HDc"/>
    <property type="match status" value="1"/>
</dbReference>
<accession>A0A9D0YZD1</accession>
<evidence type="ECO:0000259" key="2">
    <source>
        <dbReference type="PROSITE" id="PS51831"/>
    </source>
</evidence>
<dbReference type="InterPro" id="IPR003607">
    <property type="entry name" value="HD/PDEase_dom"/>
</dbReference>
<dbReference type="PROSITE" id="PS51831">
    <property type="entry name" value="HD"/>
    <property type="match status" value="1"/>
</dbReference>
<feature type="domain" description="HD" evidence="2">
    <location>
        <begin position="81"/>
        <end position="228"/>
    </location>
</feature>
<dbReference type="InterPro" id="IPR006674">
    <property type="entry name" value="HD_domain"/>
</dbReference>
<protein>
    <submittedName>
        <fullName evidence="3">HD domain-containing protein</fullName>
    </submittedName>
</protein>
<dbReference type="PANTHER" id="PTHR35795:SF1">
    <property type="entry name" value="BIS(5'-NUCLEOSYL)-TETRAPHOSPHATASE, SYMMETRICAL"/>
    <property type="match status" value="1"/>
</dbReference>
<reference evidence="3" key="1">
    <citation type="submission" date="2020-10" db="EMBL/GenBank/DDBJ databases">
        <authorList>
            <person name="Gilroy R."/>
        </authorList>
    </citation>
    <scope>NUCLEOTIDE SEQUENCE</scope>
    <source>
        <strain evidence="3">CHK165-10780</strain>
    </source>
</reference>
<dbReference type="SMART" id="SM00471">
    <property type="entry name" value="HDc"/>
    <property type="match status" value="1"/>
</dbReference>
<reference evidence="3" key="2">
    <citation type="journal article" date="2021" name="PeerJ">
        <title>Extensive microbial diversity within the chicken gut microbiome revealed by metagenomics and culture.</title>
        <authorList>
            <person name="Gilroy R."/>
            <person name="Ravi A."/>
            <person name="Getino M."/>
            <person name="Pursley I."/>
            <person name="Horton D.L."/>
            <person name="Alikhan N.F."/>
            <person name="Baker D."/>
            <person name="Gharbi K."/>
            <person name="Hall N."/>
            <person name="Watson M."/>
            <person name="Adriaenssens E.M."/>
            <person name="Foster-Nyarko E."/>
            <person name="Jarju S."/>
            <person name="Secka A."/>
            <person name="Antonio M."/>
            <person name="Oren A."/>
            <person name="Chaudhuri R.R."/>
            <person name="La Ragione R."/>
            <person name="Hildebrand F."/>
            <person name="Pallen M.J."/>
        </authorList>
    </citation>
    <scope>NUCLEOTIDE SEQUENCE</scope>
    <source>
        <strain evidence="3">CHK165-10780</strain>
    </source>
</reference>
<evidence type="ECO:0000313" key="4">
    <source>
        <dbReference type="Proteomes" id="UP000886725"/>
    </source>
</evidence>
<dbReference type="Pfam" id="PF01966">
    <property type="entry name" value="HD"/>
    <property type="match status" value="1"/>
</dbReference>
<keyword evidence="1" id="KW-0378">Hydrolase</keyword>
<dbReference type="InterPro" id="IPR051094">
    <property type="entry name" value="Diverse_Catalytic_Enzymes"/>
</dbReference>
<proteinExistence type="predicted"/>
<sequence length="379" mass="43576">MDSKKLKHVRANFLNKESYLSLYATKNEDAIRFQEESFSDTEIRPQFYHDIDRIIYSLSYTRYSDKTQVFSFASNDHISKRMIHVQLVSKIARTIARALNLNEDLTEAIALGHDIGHTPIGHTGEHILNEISMRELGEVFAHNVQGVRVYMDLERNGKGNNLTLQVLDGILCHNGEFVSSKYEPVAKTKESFLKEYEQCYKDPAMLTKLRPMTLEGCVVRISDLIGYLGRDIEDAVRLGVLKKEEIPQSITDVLGNTNSSIVNTIILDIIDHSLGKPYISMSPEVFRAIVDLKKFNYQHIYDKANTKEQIEILTIEFNYLYKVYLNDLETKNESSEIYTSFLRGKDAKYLESTSAKRMVIDFLSGMTDDYLIACYNKRK</sequence>
<comment type="caution">
    <text evidence="3">The sequence shown here is derived from an EMBL/GenBank/DDBJ whole genome shotgun (WGS) entry which is preliminary data.</text>
</comment>
<dbReference type="InterPro" id="IPR026875">
    <property type="entry name" value="PHydrolase_assoc_dom"/>
</dbReference>
<dbReference type="EMBL" id="DVFU01000089">
    <property type="protein sequence ID" value="HIQ64991.1"/>
    <property type="molecule type" value="Genomic_DNA"/>
</dbReference>
<evidence type="ECO:0000313" key="3">
    <source>
        <dbReference type="EMBL" id="HIQ64991.1"/>
    </source>
</evidence>
<name>A0A9D0YZD1_9FIRM</name>
<dbReference type="GO" id="GO:0016787">
    <property type="term" value="F:hydrolase activity"/>
    <property type="evidence" value="ECO:0007669"/>
    <property type="project" value="UniProtKB-KW"/>
</dbReference>
<dbReference type="SUPFAM" id="SSF109604">
    <property type="entry name" value="HD-domain/PDEase-like"/>
    <property type="match status" value="1"/>
</dbReference>
<dbReference type="Pfam" id="PF13286">
    <property type="entry name" value="HD_assoc"/>
    <property type="match status" value="1"/>
</dbReference>